<protein>
    <submittedName>
        <fullName evidence="1">Uncharacterized protein</fullName>
    </submittedName>
</protein>
<organism evidence="1 2">
    <name type="scientific">Dreissena polymorpha</name>
    <name type="common">Zebra mussel</name>
    <name type="synonym">Mytilus polymorpha</name>
    <dbReference type="NCBI Taxonomy" id="45954"/>
    <lineage>
        <taxon>Eukaryota</taxon>
        <taxon>Metazoa</taxon>
        <taxon>Spiralia</taxon>
        <taxon>Lophotrochozoa</taxon>
        <taxon>Mollusca</taxon>
        <taxon>Bivalvia</taxon>
        <taxon>Autobranchia</taxon>
        <taxon>Heteroconchia</taxon>
        <taxon>Euheterodonta</taxon>
        <taxon>Imparidentia</taxon>
        <taxon>Neoheterodontei</taxon>
        <taxon>Myida</taxon>
        <taxon>Dreissenoidea</taxon>
        <taxon>Dreissenidae</taxon>
        <taxon>Dreissena</taxon>
    </lineage>
</organism>
<dbReference type="AlphaFoldDB" id="A0A9D4DC70"/>
<dbReference type="Proteomes" id="UP000828390">
    <property type="component" value="Unassembled WGS sequence"/>
</dbReference>
<proteinExistence type="predicted"/>
<name>A0A9D4DC70_DREPO</name>
<evidence type="ECO:0000313" key="1">
    <source>
        <dbReference type="EMBL" id="KAH3746328.1"/>
    </source>
</evidence>
<comment type="caution">
    <text evidence="1">The sequence shown here is derived from an EMBL/GenBank/DDBJ whole genome shotgun (WGS) entry which is preliminary data.</text>
</comment>
<reference evidence="1" key="2">
    <citation type="submission" date="2020-11" db="EMBL/GenBank/DDBJ databases">
        <authorList>
            <person name="McCartney M.A."/>
            <person name="Auch B."/>
            <person name="Kono T."/>
            <person name="Mallez S."/>
            <person name="Becker A."/>
            <person name="Gohl D.M."/>
            <person name="Silverstein K.A.T."/>
            <person name="Koren S."/>
            <person name="Bechman K.B."/>
            <person name="Herman A."/>
            <person name="Abrahante J.E."/>
            <person name="Garbe J."/>
        </authorList>
    </citation>
    <scope>NUCLEOTIDE SEQUENCE</scope>
    <source>
        <strain evidence="1">Duluth1</strain>
        <tissue evidence="1">Whole animal</tissue>
    </source>
</reference>
<accession>A0A9D4DC70</accession>
<gene>
    <name evidence="1" type="ORF">DPMN_180735</name>
</gene>
<reference evidence="1" key="1">
    <citation type="journal article" date="2019" name="bioRxiv">
        <title>The Genome of the Zebra Mussel, Dreissena polymorpha: A Resource for Invasive Species Research.</title>
        <authorList>
            <person name="McCartney M.A."/>
            <person name="Auch B."/>
            <person name="Kono T."/>
            <person name="Mallez S."/>
            <person name="Zhang Y."/>
            <person name="Obille A."/>
            <person name="Becker A."/>
            <person name="Abrahante J.E."/>
            <person name="Garbe J."/>
            <person name="Badalamenti J.P."/>
            <person name="Herman A."/>
            <person name="Mangelson H."/>
            <person name="Liachko I."/>
            <person name="Sullivan S."/>
            <person name="Sone E.D."/>
            <person name="Koren S."/>
            <person name="Silverstein K.A.T."/>
            <person name="Beckman K.B."/>
            <person name="Gohl D.M."/>
        </authorList>
    </citation>
    <scope>NUCLEOTIDE SEQUENCE</scope>
    <source>
        <strain evidence="1">Duluth1</strain>
        <tissue evidence="1">Whole animal</tissue>
    </source>
</reference>
<keyword evidence="2" id="KW-1185">Reference proteome</keyword>
<sequence>MANVKVFRRMDGRTDRLTASSTAICLPTGGIKTARLQESSNTKTGVYHSTGSNDYKAALKECSGILTSIAGPH</sequence>
<evidence type="ECO:0000313" key="2">
    <source>
        <dbReference type="Proteomes" id="UP000828390"/>
    </source>
</evidence>
<dbReference type="EMBL" id="JAIWYP010000010">
    <property type="protein sequence ID" value="KAH3746328.1"/>
    <property type="molecule type" value="Genomic_DNA"/>
</dbReference>